<keyword evidence="2" id="KW-1185">Reference proteome</keyword>
<proteinExistence type="predicted"/>
<name>A0AAE1FD47_PETCI</name>
<organism evidence="1 2">
    <name type="scientific">Petrolisthes cinctipes</name>
    <name type="common">Flat porcelain crab</name>
    <dbReference type="NCBI Taxonomy" id="88211"/>
    <lineage>
        <taxon>Eukaryota</taxon>
        <taxon>Metazoa</taxon>
        <taxon>Ecdysozoa</taxon>
        <taxon>Arthropoda</taxon>
        <taxon>Crustacea</taxon>
        <taxon>Multicrustacea</taxon>
        <taxon>Malacostraca</taxon>
        <taxon>Eumalacostraca</taxon>
        <taxon>Eucarida</taxon>
        <taxon>Decapoda</taxon>
        <taxon>Pleocyemata</taxon>
        <taxon>Anomura</taxon>
        <taxon>Galatheoidea</taxon>
        <taxon>Porcellanidae</taxon>
        <taxon>Petrolisthes</taxon>
    </lineage>
</organism>
<protein>
    <submittedName>
        <fullName evidence="1">Uncharacterized protein</fullName>
    </submittedName>
</protein>
<evidence type="ECO:0000313" key="1">
    <source>
        <dbReference type="EMBL" id="KAK3872055.1"/>
    </source>
</evidence>
<dbReference type="PANTHER" id="PTHR47018">
    <property type="entry name" value="CXC DOMAIN-CONTAINING PROTEIN-RELATED"/>
    <property type="match status" value="1"/>
</dbReference>
<evidence type="ECO:0000313" key="2">
    <source>
        <dbReference type="Proteomes" id="UP001286313"/>
    </source>
</evidence>
<dbReference type="AlphaFoldDB" id="A0AAE1FD47"/>
<dbReference type="Proteomes" id="UP001286313">
    <property type="component" value="Unassembled WGS sequence"/>
</dbReference>
<dbReference type="PANTHER" id="PTHR47018:SF4">
    <property type="match status" value="1"/>
</dbReference>
<sequence length="193" mass="21555">MSAMDPSVHEGFMEGKFVVQCSERKFSLMALDQSQEHSIKFLKEDSGPKGLYGQPEEMEIIELSKSEVLRVIDKFENASLSASNKYINLEHPEPSAAEQNKFLTYLKALLYLVKEETVVNPFKETGPEFVTLNTGEVMDPMIANSLKEAPNIGKAMFAEFVQPRTELKPAPNPCLMLSQGPIFTPSAIGHLWT</sequence>
<accession>A0AAE1FD47</accession>
<reference evidence="1" key="1">
    <citation type="submission" date="2023-10" db="EMBL/GenBank/DDBJ databases">
        <title>Genome assemblies of two species of porcelain crab, Petrolisthes cinctipes and Petrolisthes manimaculis (Anomura: Porcellanidae).</title>
        <authorList>
            <person name="Angst P."/>
        </authorList>
    </citation>
    <scope>NUCLEOTIDE SEQUENCE</scope>
    <source>
        <strain evidence="1">PB745_01</strain>
        <tissue evidence="1">Gill</tissue>
    </source>
</reference>
<gene>
    <name evidence="1" type="ORF">Pcinc_022845</name>
</gene>
<comment type="caution">
    <text evidence="1">The sequence shown here is derived from an EMBL/GenBank/DDBJ whole genome shotgun (WGS) entry which is preliminary data.</text>
</comment>
<dbReference type="EMBL" id="JAWQEG010002423">
    <property type="protein sequence ID" value="KAK3872055.1"/>
    <property type="molecule type" value="Genomic_DNA"/>
</dbReference>